<keyword evidence="9" id="KW-0256">Endoplasmic reticulum</keyword>
<keyword evidence="9" id="KW-0812">Transmembrane</keyword>
<proteinExistence type="inferred from homology"/>
<feature type="transmembrane region" description="Helical" evidence="9">
    <location>
        <begin position="6"/>
        <end position="23"/>
    </location>
</feature>
<comment type="caution">
    <text evidence="9">Lacks conserved residue(s) required for the propagation of feature annotation.</text>
</comment>
<name>A0A2P5YJ09_GOSBA</name>
<dbReference type="GO" id="GO:0046872">
    <property type="term" value="F:metal ion binding"/>
    <property type="evidence" value="ECO:0007669"/>
    <property type="project" value="UniProtKB-UniRule"/>
</dbReference>
<gene>
    <name evidence="12" type="ORF">GOBAR_AA04976</name>
</gene>
<dbReference type="PANTHER" id="PTHR10120">
    <property type="entry name" value="CAAX PRENYL PROTEASE 1"/>
    <property type="match status" value="1"/>
</dbReference>
<dbReference type="InterPro" id="IPR001915">
    <property type="entry name" value="Peptidase_M48"/>
</dbReference>
<keyword evidence="5 9" id="KW-0482">Metalloprotease</keyword>
<feature type="binding site" evidence="8">
    <location>
        <position position="233"/>
    </location>
    <ligand>
        <name>Zn(2+)</name>
        <dbReference type="ChEBI" id="CHEBI:29105"/>
        <note>catalytic</note>
    </ligand>
</feature>
<keyword evidence="9" id="KW-0472">Membrane</keyword>
<evidence type="ECO:0000259" key="10">
    <source>
        <dbReference type="Pfam" id="PF01435"/>
    </source>
</evidence>
<comment type="catalytic activity">
    <reaction evidence="6 9">
        <text>Hydrolyzes the peptide bond -P2-(S-farnesyl or geranylgeranyl)C-P1'-P2'-P3'-COOH where P1' and P2' are amino acids with aliphatic side chains and P3' is any C-terminal residue.</text>
        <dbReference type="EC" id="3.4.24.84"/>
    </reaction>
</comment>
<feature type="domain" description="CAAX prenyl protease 1 N-terminal" evidence="11">
    <location>
        <begin position="27"/>
        <end position="177"/>
    </location>
</feature>
<evidence type="ECO:0000256" key="3">
    <source>
        <dbReference type="ARBA" id="ARBA00022801"/>
    </source>
</evidence>
<dbReference type="Proteomes" id="UP000239757">
    <property type="component" value="Unassembled WGS sequence"/>
</dbReference>
<feature type="transmembrane region" description="Helical" evidence="9">
    <location>
        <begin position="107"/>
        <end position="134"/>
    </location>
</feature>
<comment type="function">
    <text evidence="9">Proteolytically removes the C-terminal three residues of farnesylated proteins.</text>
</comment>
<accession>A0A2P5YJ09</accession>
<evidence type="ECO:0000256" key="5">
    <source>
        <dbReference type="ARBA" id="ARBA00023049"/>
    </source>
</evidence>
<evidence type="ECO:0000256" key="2">
    <source>
        <dbReference type="ARBA" id="ARBA00022723"/>
    </source>
</evidence>
<evidence type="ECO:0000256" key="6">
    <source>
        <dbReference type="ARBA" id="ARBA00044456"/>
    </source>
</evidence>
<feature type="active site" evidence="7">
    <location>
        <position position="234"/>
    </location>
</feature>
<feature type="domain" description="Peptidase M48" evidence="10">
    <location>
        <begin position="189"/>
        <end position="249"/>
    </location>
</feature>
<evidence type="ECO:0000256" key="8">
    <source>
        <dbReference type="PIRSR" id="PIRSR627057-2"/>
    </source>
</evidence>
<feature type="active site" description="Proton donor" evidence="7">
    <location>
        <position position="253"/>
    </location>
</feature>
<feature type="binding site" evidence="8">
    <location>
        <position position="237"/>
    </location>
    <ligand>
        <name>Zn(2+)</name>
        <dbReference type="ChEBI" id="CHEBI:29105"/>
        <note>catalytic</note>
    </ligand>
</feature>
<sequence length="311" mass="35703">MEFPYMEAVVGFMILMYLFETYLDLRQHAALKLPTLPKTLEGVISQEKFEKSRAYSLDKSHFHFVHEFVTILIDSAILFFGILPWFWKKSGTFLPLIGLNEENEILHTLSFLAGVMIWSQITDLPFSLYSTFVIEARHGFNKQTIWLFFRDLIKGICLAIVLGPPIVSAIIVIVQHTVIPLQHLVSFGLNLVSRSFEFQAYMYGFFKNKRIVLYDTLIQQCKNDEEIVAVIAHELGHWKLNHTMYSFIAVQADAFAKKLGYGSALRAGLVKLQEENLSAMNTDPWYSAYHYSHPPLVERLAAIDAADKKEE</sequence>
<comment type="cofactor">
    <cofactor evidence="8 9">
        <name>Zn(2+)</name>
        <dbReference type="ChEBI" id="CHEBI:29105"/>
    </cofactor>
    <text evidence="8 9">Binds 1 zinc ion per subunit.</text>
</comment>
<keyword evidence="9" id="KW-1133">Transmembrane helix</keyword>
<evidence type="ECO:0000256" key="7">
    <source>
        <dbReference type="PIRSR" id="PIRSR627057-1"/>
    </source>
</evidence>
<dbReference type="GO" id="GO:0071586">
    <property type="term" value="P:CAAX-box protein processing"/>
    <property type="evidence" value="ECO:0007669"/>
    <property type="project" value="UniProtKB-UniRule"/>
</dbReference>
<keyword evidence="2 8" id="KW-0479">Metal-binding</keyword>
<evidence type="ECO:0000256" key="1">
    <source>
        <dbReference type="ARBA" id="ARBA00022670"/>
    </source>
</evidence>
<dbReference type="OrthoDB" id="360839at2759"/>
<evidence type="ECO:0000259" key="11">
    <source>
        <dbReference type="Pfam" id="PF16491"/>
    </source>
</evidence>
<feature type="domain" description="Peptidase M48" evidence="10">
    <location>
        <begin position="251"/>
        <end position="305"/>
    </location>
</feature>
<dbReference type="InterPro" id="IPR032456">
    <property type="entry name" value="Peptidase_M48_N"/>
</dbReference>
<dbReference type="Gene3D" id="3.30.2010.10">
    <property type="entry name" value="Metalloproteases ('zincins'), catalytic domain"/>
    <property type="match status" value="1"/>
</dbReference>
<dbReference type="AlphaFoldDB" id="A0A2P5YJ09"/>
<feature type="transmembrane region" description="Helical" evidence="9">
    <location>
        <begin position="155"/>
        <end position="174"/>
    </location>
</feature>
<comment type="subcellular location">
    <subcellularLocation>
        <location evidence="9">Endoplasmic reticulum membrane</location>
        <topology evidence="9">Multi-pass membrane protein</topology>
    </subcellularLocation>
</comment>
<evidence type="ECO:0000313" key="12">
    <source>
        <dbReference type="EMBL" id="PPS15582.1"/>
    </source>
</evidence>
<dbReference type="GO" id="GO:0005789">
    <property type="term" value="C:endoplasmic reticulum membrane"/>
    <property type="evidence" value="ECO:0007669"/>
    <property type="project" value="UniProtKB-SubCell"/>
</dbReference>
<dbReference type="InterPro" id="IPR027057">
    <property type="entry name" value="CAXX_Prtase_1"/>
</dbReference>
<dbReference type="Pfam" id="PF01435">
    <property type="entry name" value="Peptidase_M48"/>
    <property type="match status" value="2"/>
</dbReference>
<dbReference type="EC" id="3.4.24.84" evidence="9"/>
<organism evidence="12 13">
    <name type="scientific">Gossypium barbadense</name>
    <name type="common">Sea Island cotton</name>
    <name type="synonym">Hibiscus barbadensis</name>
    <dbReference type="NCBI Taxonomy" id="3634"/>
    <lineage>
        <taxon>Eukaryota</taxon>
        <taxon>Viridiplantae</taxon>
        <taxon>Streptophyta</taxon>
        <taxon>Embryophyta</taxon>
        <taxon>Tracheophyta</taxon>
        <taxon>Spermatophyta</taxon>
        <taxon>Magnoliopsida</taxon>
        <taxon>eudicotyledons</taxon>
        <taxon>Gunneridae</taxon>
        <taxon>Pentapetalae</taxon>
        <taxon>rosids</taxon>
        <taxon>malvids</taxon>
        <taxon>Malvales</taxon>
        <taxon>Malvaceae</taxon>
        <taxon>Malvoideae</taxon>
        <taxon>Gossypium</taxon>
    </lineage>
</organism>
<keyword evidence="3 9" id="KW-0378">Hydrolase</keyword>
<protein>
    <recommendedName>
        <fullName evidence="9">CAAX prenyl protease</fullName>
        <ecNumber evidence="9">3.4.24.84</ecNumber>
    </recommendedName>
</protein>
<evidence type="ECO:0000313" key="13">
    <source>
        <dbReference type="Proteomes" id="UP000239757"/>
    </source>
</evidence>
<evidence type="ECO:0000256" key="4">
    <source>
        <dbReference type="ARBA" id="ARBA00022833"/>
    </source>
</evidence>
<feature type="transmembrane region" description="Helical" evidence="9">
    <location>
        <begin position="68"/>
        <end position="87"/>
    </location>
</feature>
<reference evidence="12 13" key="1">
    <citation type="submission" date="2015-01" db="EMBL/GenBank/DDBJ databases">
        <title>Genome of allotetraploid Gossypium barbadense reveals genomic plasticity and fiber elongation in cotton evolution.</title>
        <authorList>
            <person name="Chen X."/>
            <person name="Liu X."/>
            <person name="Zhao B."/>
            <person name="Zheng H."/>
            <person name="Hu Y."/>
            <person name="Lu G."/>
            <person name="Yang C."/>
            <person name="Chen J."/>
            <person name="Shan C."/>
            <person name="Zhang L."/>
            <person name="Zhou Y."/>
            <person name="Wang L."/>
            <person name="Guo W."/>
            <person name="Bai Y."/>
            <person name="Ruan J."/>
            <person name="Shangguan X."/>
            <person name="Mao Y."/>
            <person name="Jiang J."/>
            <person name="Zhu Y."/>
            <person name="Lei J."/>
            <person name="Kang H."/>
            <person name="Chen S."/>
            <person name="He X."/>
            <person name="Wang R."/>
            <person name="Wang Y."/>
            <person name="Chen J."/>
            <person name="Wang L."/>
            <person name="Yu S."/>
            <person name="Wang B."/>
            <person name="Wei J."/>
            <person name="Song S."/>
            <person name="Lu X."/>
            <person name="Gao Z."/>
            <person name="Gu W."/>
            <person name="Deng X."/>
            <person name="Ma D."/>
            <person name="Wang S."/>
            <person name="Liang W."/>
            <person name="Fang L."/>
            <person name="Cai C."/>
            <person name="Zhu X."/>
            <person name="Zhou B."/>
            <person name="Zhang Y."/>
            <person name="Chen Z."/>
            <person name="Xu S."/>
            <person name="Zhu R."/>
            <person name="Wang S."/>
            <person name="Zhang T."/>
            <person name="Zhao G."/>
        </authorList>
    </citation>
    <scope>NUCLEOTIDE SEQUENCE [LARGE SCALE GENOMIC DNA]</scope>
    <source>
        <strain evidence="13">cv. Xinhai21</strain>
        <tissue evidence="12">Leaf</tissue>
    </source>
</reference>
<dbReference type="EMBL" id="KZ663132">
    <property type="protein sequence ID" value="PPS15582.1"/>
    <property type="molecule type" value="Genomic_DNA"/>
</dbReference>
<dbReference type="GO" id="GO:0004222">
    <property type="term" value="F:metalloendopeptidase activity"/>
    <property type="evidence" value="ECO:0007669"/>
    <property type="project" value="UniProtKB-UniRule"/>
</dbReference>
<dbReference type="CDD" id="cd07343">
    <property type="entry name" value="M48A_Zmpste24p_like"/>
    <property type="match status" value="1"/>
</dbReference>
<keyword evidence="4 8" id="KW-0862">Zinc</keyword>
<dbReference type="Pfam" id="PF16491">
    <property type="entry name" value="Peptidase_M48_N"/>
    <property type="match status" value="1"/>
</dbReference>
<evidence type="ECO:0000256" key="9">
    <source>
        <dbReference type="RuleBase" id="RU366005"/>
    </source>
</evidence>
<keyword evidence="1 9" id="KW-0645">Protease</keyword>
<comment type="similarity">
    <text evidence="9">Belongs to the peptidase M48A family.</text>
</comment>